<name>A0A972JHD1_9FLAO</name>
<sequence length="364" mass="42239">MFVLSVNLLNGCLLYSRFYLDFPRYHKFLLPFTLLITPFAWLYIRSVVKNDLRFNYRDLWIFAAPLLTAIDLIPYYTAPLAQKRAYLLQLYGNTDFINRFNEGMLPSYVFPFLRVIWSAVFVIMSYRLIWRFKKSLPDSAIATNRELIKWLLLINTVICAILVSALVLAVLAPYKIGHISIVDFCTGFFVILVCIQLFIRPQLLYGAFIPQSAFTIPNDESEVRETLSSTSETEITPSLIGLTVLGVDYDCRKKVEELFNTNQPFLHIDYSLQQMVTDTNIPRYVLSAFINQEYGMGFREFLNRYRVDYFKEHIDDIGWKNLTLEAIAKECGFGSRSTFIKSFKNITGQKPSEYLKARNISVPH</sequence>
<evidence type="ECO:0000256" key="3">
    <source>
        <dbReference type="ARBA" id="ARBA00023163"/>
    </source>
</evidence>
<evidence type="ECO:0000259" key="5">
    <source>
        <dbReference type="PROSITE" id="PS01124"/>
    </source>
</evidence>
<keyword evidence="4" id="KW-1133">Transmembrane helix</keyword>
<dbReference type="GO" id="GO:0003700">
    <property type="term" value="F:DNA-binding transcription factor activity"/>
    <property type="evidence" value="ECO:0007669"/>
    <property type="project" value="InterPro"/>
</dbReference>
<feature type="transmembrane region" description="Helical" evidence="4">
    <location>
        <begin position="59"/>
        <end position="78"/>
    </location>
</feature>
<dbReference type="RefSeq" id="WP_169526833.1">
    <property type="nucleotide sequence ID" value="NZ_JAAMPU010000103.1"/>
</dbReference>
<keyword evidence="2" id="KW-0238">DNA-binding</keyword>
<protein>
    <submittedName>
        <fullName evidence="6">AraC family transcriptional regulator</fullName>
    </submittedName>
</protein>
<evidence type="ECO:0000313" key="7">
    <source>
        <dbReference type="Proteomes" id="UP000712080"/>
    </source>
</evidence>
<dbReference type="Pfam" id="PF12833">
    <property type="entry name" value="HTH_18"/>
    <property type="match status" value="1"/>
</dbReference>
<feature type="transmembrane region" description="Helical" evidence="4">
    <location>
        <begin position="178"/>
        <end position="199"/>
    </location>
</feature>
<feature type="transmembrane region" description="Helical" evidence="4">
    <location>
        <begin position="28"/>
        <end position="47"/>
    </location>
</feature>
<reference evidence="6" key="1">
    <citation type="submission" date="2020-02" db="EMBL/GenBank/DDBJ databases">
        <title>Flavobacterium sp. genome.</title>
        <authorList>
            <person name="Jung H.S."/>
            <person name="Baek J.H."/>
            <person name="Jeon C.O."/>
        </authorList>
    </citation>
    <scope>NUCLEOTIDE SEQUENCE</scope>
    <source>
        <strain evidence="6">SE-s28</strain>
    </source>
</reference>
<keyword evidence="4" id="KW-0472">Membrane</keyword>
<dbReference type="InterPro" id="IPR018060">
    <property type="entry name" value="HTH_AraC"/>
</dbReference>
<dbReference type="Gene3D" id="1.10.10.60">
    <property type="entry name" value="Homeodomain-like"/>
    <property type="match status" value="1"/>
</dbReference>
<dbReference type="PROSITE" id="PS01124">
    <property type="entry name" value="HTH_ARAC_FAMILY_2"/>
    <property type="match status" value="1"/>
</dbReference>
<feature type="transmembrane region" description="Helical" evidence="4">
    <location>
        <begin position="150"/>
        <end position="172"/>
    </location>
</feature>
<feature type="domain" description="HTH araC/xylS-type" evidence="5">
    <location>
        <begin position="253"/>
        <end position="357"/>
    </location>
</feature>
<dbReference type="PANTHER" id="PTHR43280:SF29">
    <property type="entry name" value="ARAC-FAMILY TRANSCRIPTIONAL REGULATOR"/>
    <property type="match status" value="1"/>
</dbReference>
<dbReference type="GO" id="GO:0043565">
    <property type="term" value="F:sequence-specific DNA binding"/>
    <property type="evidence" value="ECO:0007669"/>
    <property type="project" value="InterPro"/>
</dbReference>
<comment type="caution">
    <text evidence="6">The sequence shown here is derived from an EMBL/GenBank/DDBJ whole genome shotgun (WGS) entry which is preliminary data.</text>
</comment>
<keyword evidence="4" id="KW-0812">Transmembrane</keyword>
<dbReference type="InterPro" id="IPR009057">
    <property type="entry name" value="Homeodomain-like_sf"/>
</dbReference>
<accession>A0A972JHD1</accession>
<dbReference type="PANTHER" id="PTHR43280">
    <property type="entry name" value="ARAC-FAMILY TRANSCRIPTIONAL REGULATOR"/>
    <property type="match status" value="1"/>
</dbReference>
<feature type="transmembrane region" description="Helical" evidence="4">
    <location>
        <begin position="108"/>
        <end position="129"/>
    </location>
</feature>
<evidence type="ECO:0000256" key="2">
    <source>
        <dbReference type="ARBA" id="ARBA00023125"/>
    </source>
</evidence>
<keyword evidence="3" id="KW-0804">Transcription</keyword>
<evidence type="ECO:0000256" key="4">
    <source>
        <dbReference type="SAM" id="Phobius"/>
    </source>
</evidence>
<proteinExistence type="predicted"/>
<dbReference type="EMBL" id="JAAMPU010000103">
    <property type="protein sequence ID" value="NMH27810.1"/>
    <property type="molecule type" value="Genomic_DNA"/>
</dbReference>
<gene>
    <name evidence="6" type="ORF">G6047_07190</name>
</gene>
<keyword evidence="1" id="KW-0805">Transcription regulation</keyword>
<dbReference type="AlphaFoldDB" id="A0A972JHD1"/>
<evidence type="ECO:0000313" key="6">
    <source>
        <dbReference type="EMBL" id="NMH27810.1"/>
    </source>
</evidence>
<keyword evidence="7" id="KW-1185">Reference proteome</keyword>
<organism evidence="6 7">
    <name type="scientific">Flavobacterium silvaticum</name>
    <dbReference type="NCBI Taxonomy" id="1852020"/>
    <lineage>
        <taxon>Bacteria</taxon>
        <taxon>Pseudomonadati</taxon>
        <taxon>Bacteroidota</taxon>
        <taxon>Flavobacteriia</taxon>
        <taxon>Flavobacteriales</taxon>
        <taxon>Flavobacteriaceae</taxon>
        <taxon>Flavobacterium</taxon>
    </lineage>
</organism>
<dbReference type="SUPFAM" id="SSF46689">
    <property type="entry name" value="Homeodomain-like"/>
    <property type="match status" value="1"/>
</dbReference>
<dbReference type="SMART" id="SM00342">
    <property type="entry name" value="HTH_ARAC"/>
    <property type="match status" value="1"/>
</dbReference>
<dbReference type="Proteomes" id="UP000712080">
    <property type="component" value="Unassembled WGS sequence"/>
</dbReference>
<evidence type="ECO:0000256" key="1">
    <source>
        <dbReference type="ARBA" id="ARBA00023015"/>
    </source>
</evidence>